<comment type="caution">
    <text evidence="9">The sequence shown here is derived from an EMBL/GenBank/DDBJ whole genome shotgun (WGS) entry which is preliminary data.</text>
</comment>
<dbReference type="EMBL" id="VSRR010001388">
    <property type="protein sequence ID" value="MPC24902.1"/>
    <property type="molecule type" value="Genomic_DNA"/>
</dbReference>
<evidence type="ECO:0000256" key="4">
    <source>
        <dbReference type="ARBA" id="ARBA00022701"/>
    </source>
</evidence>
<dbReference type="GO" id="GO:0007020">
    <property type="term" value="P:microtubule nucleation"/>
    <property type="evidence" value="ECO:0007669"/>
    <property type="project" value="InterPro"/>
</dbReference>
<name>A0A5B7DTD3_PORTR</name>
<dbReference type="OrthoDB" id="78652at2759"/>
<evidence type="ECO:0000256" key="5">
    <source>
        <dbReference type="ARBA" id="ARBA00023212"/>
    </source>
</evidence>
<evidence type="ECO:0000313" key="9">
    <source>
        <dbReference type="EMBL" id="MPC24902.1"/>
    </source>
</evidence>
<organism evidence="9 10">
    <name type="scientific">Portunus trituberculatus</name>
    <name type="common">Swimming crab</name>
    <name type="synonym">Neptunus trituberculatus</name>
    <dbReference type="NCBI Taxonomy" id="210409"/>
    <lineage>
        <taxon>Eukaryota</taxon>
        <taxon>Metazoa</taxon>
        <taxon>Ecdysozoa</taxon>
        <taxon>Arthropoda</taxon>
        <taxon>Crustacea</taxon>
        <taxon>Multicrustacea</taxon>
        <taxon>Malacostraca</taxon>
        <taxon>Eumalacostraca</taxon>
        <taxon>Eucarida</taxon>
        <taxon>Decapoda</taxon>
        <taxon>Pleocyemata</taxon>
        <taxon>Brachyura</taxon>
        <taxon>Eubrachyura</taxon>
        <taxon>Portunoidea</taxon>
        <taxon>Portunidae</taxon>
        <taxon>Portuninae</taxon>
        <taxon>Portunus</taxon>
    </lineage>
</organism>
<feature type="region of interest" description="Disordered" evidence="7">
    <location>
        <begin position="1"/>
        <end position="23"/>
    </location>
</feature>
<evidence type="ECO:0000256" key="1">
    <source>
        <dbReference type="ARBA" id="ARBA00004267"/>
    </source>
</evidence>
<dbReference type="GO" id="GO:0000930">
    <property type="term" value="C:gamma-tubulin complex"/>
    <property type="evidence" value="ECO:0007669"/>
    <property type="project" value="TreeGrafter"/>
</dbReference>
<comment type="similarity">
    <text evidence="2 6">Belongs to the TUBGCP family.</text>
</comment>
<evidence type="ECO:0000256" key="7">
    <source>
        <dbReference type="SAM" id="MobiDB-lite"/>
    </source>
</evidence>
<dbReference type="InterPro" id="IPR042241">
    <property type="entry name" value="GCP_C_sf"/>
</dbReference>
<dbReference type="AlphaFoldDB" id="A0A5B7DTD3"/>
<gene>
    <name evidence="9" type="primary">TUBGCP4_1</name>
    <name evidence="9" type="ORF">E2C01_017996</name>
</gene>
<dbReference type="PANTHER" id="PTHR19302:SF27">
    <property type="entry name" value="GAMMA-TUBULIN COMPLEX COMPONENT 4"/>
    <property type="match status" value="1"/>
</dbReference>
<feature type="domain" description="Gamma tubulin complex component C-terminal" evidence="8">
    <location>
        <begin position="40"/>
        <end position="161"/>
    </location>
</feature>
<keyword evidence="5 6" id="KW-0206">Cytoskeleton</keyword>
<dbReference type="InterPro" id="IPR040457">
    <property type="entry name" value="GCP_C"/>
</dbReference>
<dbReference type="GO" id="GO:0000922">
    <property type="term" value="C:spindle pole"/>
    <property type="evidence" value="ECO:0007669"/>
    <property type="project" value="InterPro"/>
</dbReference>
<dbReference type="GO" id="GO:0000278">
    <property type="term" value="P:mitotic cell cycle"/>
    <property type="evidence" value="ECO:0007669"/>
    <property type="project" value="TreeGrafter"/>
</dbReference>
<dbReference type="Gene3D" id="1.20.120.1900">
    <property type="entry name" value="Gamma-tubulin complex, C-terminal domain"/>
    <property type="match status" value="1"/>
</dbReference>
<dbReference type="GO" id="GO:0031122">
    <property type="term" value="P:cytoplasmic microtubule organization"/>
    <property type="evidence" value="ECO:0007669"/>
    <property type="project" value="TreeGrafter"/>
</dbReference>
<evidence type="ECO:0000313" key="10">
    <source>
        <dbReference type="Proteomes" id="UP000324222"/>
    </source>
</evidence>
<dbReference type="Pfam" id="PF04130">
    <property type="entry name" value="GCP_C_terminal"/>
    <property type="match status" value="1"/>
</dbReference>
<evidence type="ECO:0000256" key="6">
    <source>
        <dbReference type="RuleBase" id="RU363050"/>
    </source>
</evidence>
<dbReference type="Proteomes" id="UP000324222">
    <property type="component" value="Unassembled WGS sequence"/>
</dbReference>
<proteinExistence type="inferred from homology"/>
<accession>A0A5B7DTD3</accession>
<protein>
    <recommendedName>
        <fullName evidence="6">Gamma-tubulin complex component</fullName>
    </recommendedName>
</protein>
<dbReference type="GO" id="GO:0043015">
    <property type="term" value="F:gamma-tubulin binding"/>
    <property type="evidence" value="ECO:0007669"/>
    <property type="project" value="InterPro"/>
</dbReference>
<keyword evidence="3 6" id="KW-0963">Cytoplasm</keyword>
<evidence type="ECO:0000256" key="2">
    <source>
        <dbReference type="ARBA" id="ARBA00010337"/>
    </source>
</evidence>
<keyword evidence="10" id="KW-1185">Reference proteome</keyword>
<comment type="subcellular location">
    <subcellularLocation>
        <location evidence="1 6">Cytoplasm</location>
        <location evidence="1 6">Cytoskeleton</location>
        <location evidence="1 6">Microtubule organizing center</location>
    </subcellularLocation>
</comment>
<dbReference type="GO" id="GO:0051321">
    <property type="term" value="P:meiotic cell cycle"/>
    <property type="evidence" value="ECO:0007669"/>
    <property type="project" value="TreeGrafter"/>
</dbReference>
<dbReference type="GO" id="GO:0005874">
    <property type="term" value="C:microtubule"/>
    <property type="evidence" value="ECO:0007669"/>
    <property type="project" value="UniProtKB-KW"/>
</dbReference>
<dbReference type="GO" id="GO:0051225">
    <property type="term" value="P:spindle assembly"/>
    <property type="evidence" value="ECO:0007669"/>
    <property type="project" value="TreeGrafter"/>
</dbReference>
<dbReference type="GO" id="GO:0051011">
    <property type="term" value="F:microtubule minus-end binding"/>
    <property type="evidence" value="ECO:0007669"/>
    <property type="project" value="TreeGrafter"/>
</dbReference>
<evidence type="ECO:0000259" key="8">
    <source>
        <dbReference type="Pfam" id="PF04130"/>
    </source>
</evidence>
<dbReference type="InterPro" id="IPR007259">
    <property type="entry name" value="GCP"/>
</dbReference>
<reference evidence="9 10" key="1">
    <citation type="submission" date="2019-05" db="EMBL/GenBank/DDBJ databases">
        <title>Another draft genome of Portunus trituberculatus and its Hox gene families provides insights of decapod evolution.</title>
        <authorList>
            <person name="Jeong J.-H."/>
            <person name="Song I."/>
            <person name="Kim S."/>
            <person name="Choi T."/>
            <person name="Kim D."/>
            <person name="Ryu S."/>
            <person name="Kim W."/>
        </authorList>
    </citation>
    <scope>NUCLEOTIDE SEQUENCE [LARGE SCALE GENOMIC DNA]</scope>
    <source>
        <tissue evidence="9">Muscle</tissue>
    </source>
</reference>
<evidence type="ECO:0000256" key="3">
    <source>
        <dbReference type="ARBA" id="ARBA00022490"/>
    </source>
</evidence>
<keyword evidence="4 6" id="KW-0493">Microtubule</keyword>
<sequence length="179" mass="20604">MQHCNVEKEAEDSQKREVKNIRKEESCKRPPGLYEAVPADVLESQHWQLVKAVNETQDYQQLVTAHHVFLASVAAQCFLHSPVVARAIHCLLGLVHRFCAHLESSVRNGSTDKEVVESLHEEFERAAAQLFFMLSNLRLHRTDQQQHTSQLIMRIDYNRYYSHHSGSLQRLTTACKEGQ</sequence>
<dbReference type="PANTHER" id="PTHR19302">
    <property type="entry name" value="GAMMA TUBULIN COMPLEX PROTEIN"/>
    <property type="match status" value="1"/>
</dbReference>